<evidence type="ECO:0000256" key="9">
    <source>
        <dbReference type="ARBA" id="ARBA00023004"/>
    </source>
</evidence>
<keyword evidence="4" id="KW-0349">Heme</keyword>
<dbReference type="GO" id="GO:0005506">
    <property type="term" value="F:iron ion binding"/>
    <property type="evidence" value="ECO:0007669"/>
    <property type="project" value="InterPro"/>
</dbReference>
<reference evidence="13" key="1">
    <citation type="submission" date="2020-05" db="EMBL/GenBank/DDBJ databases">
        <title>Mycena genomes resolve the evolution of fungal bioluminescence.</title>
        <authorList>
            <person name="Tsai I.J."/>
        </authorList>
    </citation>
    <scope>NUCLEOTIDE SEQUENCE</scope>
    <source>
        <strain evidence="13">160909Yilan</strain>
    </source>
</reference>
<dbReference type="EMBL" id="JACAZH010000024">
    <property type="protein sequence ID" value="KAF7342922.1"/>
    <property type="molecule type" value="Genomic_DNA"/>
</dbReference>
<dbReference type="InterPro" id="IPR036396">
    <property type="entry name" value="Cyt_P450_sf"/>
</dbReference>
<proteinExistence type="inferred from homology"/>
<keyword evidence="7" id="KW-1133">Transmembrane helix</keyword>
<comment type="caution">
    <text evidence="13">The sequence shown here is derived from an EMBL/GenBank/DDBJ whole genome shotgun (WGS) entry which is preliminary data.</text>
</comment>
<keyword evidence="10" id="KW-0503">Monooxygenase</keyword>
<dbReference type="GO" id="GO:0020037">
    <property type="term" value="F:heme binding"/>
    <property type="evidence" value="ECO:0007669"/>
    <property type="project" value="InterPro"/>
</dbReference>
<comment type="subcellular location">
    <subcellularLocation>
        <location evidence="2">Membrane</location>
        <topology evidence="2">Single-pass membrane protein</topology>
    </subcellularLocation>
</comment>
<evidence type="ECO:0000256" key="4">
    <source>
        <dbReference type="ARBA" id="ARBA00022617"/>
    </source>
</evidence>
<evidence type="ECO:0000256" key="3">
    <source>
        <dbReference type="ARBA" id="ARBA00010617"/>
    </source>
</evidence>
<protein>
    <submittedName>
        <fullName evidence="13">O-methylsterigmatocystin oxidoreductase</fullName>
    </submittedName>
</protein>
<dbReference type="Gene3D" id="1.10.630.10">
    <property type="entry name" value="Cytochrome P450"/>
    <property type="match status" value="1"/>
</dbReference>
<dbReference type="GO" id="GO:0016705">
    <property type="term" value="F:oxidoreductase activity, acting on paired donors, with incorporation or reduction of molecular oxygen"/>
    <property type="evidence" value="ECO:0007669"/>
    <property type="project" value="InterPro"/>
</dbReference>
<comment type="cofactor">
    <cofactor evidence="1">
        <name>heme</name>
        <dbReference type="ChEBI" id="CHEBI:30413"/>
    </cofactor>
</comment>
<evidence type="ECO:0000256" key="7">
    <source>
        <dbReference type="ARBA" id="ARBA00022989"/>
    </source>
</evidence>
<name>A0A8H6XM26_9AGAR</name>
<evidence type="ECO:0000256" key="2">
    <source>
        <dbReference type="ARBA" id="ARBA00004167"/>
    </source>
</evidence>
<evidence type="ECO:0000256" key="12">
    <source>
        <dbReference type="SAM" id="MobiDB-lite"/>
    </source>
</evidence>
<accession>A0A8H6XM26</accession>
<dbReference type="GO" id="GO:0016020">
    <property type="term" value="C:membrane"/>
    <property type="evidence" value="ECO:0007669"/>
    <property type="project" value="UniProtKB-SubCell"/>
</dbReference>
<keyword evidence="8" id="KW-0560">Oxidoreductase</keyword>
<feature type="region of interest" description="Disordered" evidence="12">
    <location>
        <begin position="97"/>
        <end position="118"/>
    </location>
</feature>
<evidence type="ECO:0000256" key="6">
    <source>
        <dbReference type="ARBA" id="ARBA00022723"/>
    </source>
</evidence>
<keyword evidence="9" id="KW-0408">Iron</keyword>
<sequence>MALHPDCQAKAQKEIDLSVGDCACPRFATERIFRGSRPFCKKLYVGILRYPWVIDALEGVPHSSREDDMYRGMFIPKGSLIFVNIREMELDESIYSDPTSFQPERSLPQPASPTSATSRLVSVREAVPAVDENRNIIAPSITISDLLISHPSDFRCATAPRSPAAKALIHMSGFS</sequence>
<dbReference type="OrthoDB" id="2789670at2759"/>
<dbReference type="GO" id="GO:0004497">
    <property type="term" value="F:monooxygenase activity"/>
    <property type="evidence" value="ECO:0007669"/>
    <property type="project" value="UniProtKB-KW"/>
</dbReference>
<gene>
    <name evidence="13" type="ORF">MSAN_02008700</name>
</gene>
<keyword evidence="14" id="KW-1185">Reference proteome</keyword>
<comment type="similarity">
    <text evidence="3">Belongs to the cytochrome P450 family.</text>
</comment>
<evidence type="ECO:0000256" key="8">
    <source>
        <dbReference type="ARBA" id="ARBA00023002"/>
    </source>
</evidence>
<dbReference type="PANTHER" id="PTHR46300">
    <property type="entry name" value="P450, PUTATIVE (EUROFUNG)-RELATED-RELATED"/>
    <property type="match status" value="1"/>
</dbReference>
<keyword evidence="11" id="KW-0472">Membrane</keyword>
<evidence type="ECO:0000256" key="11">
    <source>
        <dbReference type="ARBA" id="ARBA00023136"/>
    </source>
</evidence>
<dbReference type="Pfam" id="PF00067">
    <property type="entry name" value="p450"/>
    <property type="match status" value="1"/>
</dbReference>
<keyword evidence="6" id="KW-0479">Metal-binding</keyword>
<dbReference type="InterPro" id="IPR050364">
    <property type="entry name" value="Cytochrome_P450_fung"/>
</dbReference>
<dbReference type="AlphaFoldDB" id="A0A8H6XM26"/>
<dbReference type="InterPro" id="IPR001128">
    <property type="entry name" value="Cyt_P450"/>
</dbReference>
<dbReference type="SUPFAM" id="SSF48264">
    <property type="entry name" value="Cytochrome P450"/>
    <property type="match status" value="1"/>
</dbReference>
<evidence type="ECO:0000313" key="14">
    <source>
        <dbReference type="Proteomes" id="UP000623467"/>
    </source>
</evidence>
<evidence type="ECO:0000256" key="1">
    <source>
        <dbReference type="ARBA" id="ARBA00001971"/>
    </source>
</evidence>
<evidence type="ECO:0000313" key="13">
    <source>
        <dbReference type="EMBL" id="KAF7342922.1"/>
    </source>
</evidence>
<evidence type="ECO:0000256" key="5">
    <source>
        <dbReference type="ARBA" id="ARBA00022692"/>
    </source>
</evidence>
<evidence type="ECO:0000256" key="10">
    <source>
        <dbReference type="ARBA" id="ARBA00023033"/>
    </source>
</evidence>
<keyword evidence="5" id="KW-0812">Transmembrane</keyword>
<organism evidence="13 14">
    <name type="scientific">Mycena sanguinolenta</name>
    <dbReference type="NCBI Taxonomy" id="230812"/>
    <lineage>
        <taxon>Eukaryota</taxon>
        <taxon>Fungi</taxon>
        <taxon>Dikarya</taxon>
        <taxon>Basidiomycota</taxon>
        <taxon>Agaricomycotina</taxon>
        <taxon>Agaricomycetes</taxon>
        <taxon>Agaricomycetidae</taxon>
        <taxon>Agaricales</taxon>
        <taxon>Marasmiineae</taxon>
        <taxon>Mycenaceae</taxon>
        <taxon>Mycena</taxon>
    </lineage>
</organism>
<dbReference type="Proteomes" id="UP000623467">
    <property type="component" value="Unassembled WGS sequence"/>
</dbReference>
<dbReference type="PANTHER" id="PTHR46300:SF2">
    <property type="entry name" value="CYTOCHROME P450 MONOOXYGENASE ALNH-RELATED"/>
    <property type="match status" value="1"/>
</dbReference>